<organism evidence="1 2">
    <name type="scientific">Methylobacterium oryzae CBMB20</name>
    <dbReference type="NCBI Taxonomy" id="693986"/>
    <lineage>
        <taxon>Bacteria</taxon>
        <taxon>Pseudomonadati</taxon>
        <taxon>Pseudomonadota</taxon>
        <taxon>Alphaproteobacteria</taxon>
        <taxon>Hyphomicrobiales</taxon>
        <taxon>Methylobacteriaceae</taxon>
        <taxon>Methylobacterium</taxon>
    </lineage>
</organism>
<dbReference type="RefSeq" id="WP_124263015.1">
    <property type="nucleotide sequence ID" value="NZ_CP003811.1"/>
</dbReference>
<name>A0A089NTK2_9HYPH</name>
<sequence>MYWMNDLHVFTTQSAKKIFHNIGLDGSDHCLSSHWRFFYEEDPAIGLPITRAEVSAPYSQEAFERLAHRFTEWFTQNGNRADFFYTSFTSKLVHLFKYLEIPIYCQLSFRFDDNHELLPSDAAALRDLLIGLAGSGRLELSANNRYDAMYFYYYTGIQPTYIPSTGSYIEKHYNPQSDRVLIGPGRHYSYGTYLMDFIAEQTRSRFGLNVQTVASAFPDGHSWEKLCECRAMVVIPYAVSSGSFFEYLSMGIPLFFPSLRLLTEWHCSNYLLVERKPSLKPMCASRMAAVIETMPDPQNDFDRDAVRFWLQYSDWYHWDGVKLFDSLDELGEMLSHFNNFNQSRKQKNQSARDFEGATRAWLNLLK</sequence>
<dbReference type="EMBL" id="CP003811">
    <property type="protein sequence ID" value="AIQ89178.1"/>
    <property type="molecule type" value="Genomic_DNA"/>
</dbReference>
<protein>
    <submittedName>
        <fullName evidence="1">Protein of unassigned function</fullName>
    </submittedName>
</protein>
<proteinExistence type="predicted"/>
<dbReference type="AlphaFoldDB" id="A0A089NTK2"/>
<dbReference type="KEGG" id="mor:MOC_1423"/>
<reference evidence="1 2" key="1">
    <citation type="journal article" date="2014" name="PLoS ONE">
        <title>Genome Information of Methylobacterium oryzae, a Plant-Probiotic Methylotroph in the Phyllosphere.</title>
        <authorList>
            <person name="Kwak M.J."/>
            <person name="Jeong H."/>
            <person name="Madhaiyan M."/>
            <person name="Lee Y."/>
            <person name="Sa T.M."/>
            <person name="Oh T.K."/>
            <person name="Kim J.F."/>
        </authorList>
    </citation>
    <scope>NUCLEOTIDE SEQUENCE [LARGE SCALE GENOMIC DNA]</scope>
    <source>
        <strain evidence="1 2">CBMB20</strain>
    </source>
</reference>
<accession>A0A089NTK2</accession>
<dbReference type="Proteomes" id="UP000029492">
    <property type="component" value="Chromosome"/>
</dbReference>
<evidence type="ECO:0000313" key="1">
    <source>
        <dbReference type="EMBL" id="AIQ89178.1"/>
    </source>
</evidence>
<dbReference type="HOGENOM" id="CLU_046470_0_0_5"/>
<gene>
    <name evidence="1" type="ORF">MOC_1423</name>
</gene>
<evidence type="ECO:0000313" key="2">
    <source>
        <dbReference type="Proteomes" id="UP000029492"/>
    </source>
</evidence>
<keyword evidence="2" id="KW-1185">Reference proteome</keyword>